<proteinExistence type="predicted"/>
<evidence type="ECO:0008006" key="3">
    <source>
        <dbReference type="Google" id="ProtNLM"/>
    </source>
</evidence>
<evidence type="ECO:0000313" key="2">
    <source>
        <dbReference type="Proteomes" id="UP000183376"/>
    </source>
</evidence>
<gene>
    <name evidence="1" type="ORF">SAMN04489726_5892</name>
</gene>
<dbReference type="AlphaFoldDB" id="A0A1H0A5M6"/>
<dbReference type="STRING" id="211114.SAMN04489726_5892"/>
<evidence type="ECO:0000313" key="1">
    <source>
        <dbReference type="EMBL" id="SDN28820.1"/>
    </source>
</evidence>
<protein>
    <recommendedName>
        <fullName evidence="3">PE family protein</fullName>
    </recommendedName>
</protein>
<dbReference type="EMBL" id="LT629701">
    <property type="protein sequence ID" value="SDN28820.1"/>
    <property type="molecule type" value="Genomic_DNA"/>
</dbReference>
<sequence length="140" mass="15785">MADNGGIYRGPTGNNDPRWQAGWTAIPTREEATRPGTLRIDRDKIPEAIALFRNIKERMDDLAEEALTALKVEPMAEDRVSFWVAAELTAKGLTEPECAYNAIKAFRDQLQGMIDRLENTQRLMTSIEDTNRRGLRGQHG</sequence>
<dbReference type="Proteomes" id="UP000183376">
    <property type="component" value="Chromosome I"/>
</dbReference>
<organism evidence="1 2">
    <name type="scientific">Allokutzneria albata</name>
    <name type="common">Kibdelosporangium albatum</name>
    <dbReference type="NCBI Taxonomy" id="211114"/>
    <lineage>
        <taxon>Bacteria</taxon>
        <taxon>Bacillati</taxon>
        <taxon>Actinomycetota</taxon>
        <taxon>Actinomycetes</taxon>
        <taxon>Pseudonocardiales</taxon>
        <taxon>Pseudonocardiaceae</taxon>
        <taxon>Allokutzneria</taxon>
    </lineage>
</organism>
<dbReference type="RefSeq" id="WP_030428003.1">
    <property type="nucleotide sequence ID" value="NZ_JOEF01000003.1"/>
</dbReference>
<reference evidence="1 2" key="1">
    <citation type="submission" date="2016-10" db="EMBL/GenBank/DDBJ databases">
        <authorList>
            <person name="de Groot N.N."/>
        </authorList>
    </citation>
    <scope>NUCLEOTIDE SEQUENCE [LARGE SCALE GENOMIC DNA]</scope>
    <source>
        <strain evidence="1 2">DSM 44149</strain>
    </source>
</reference>
<accession>A0A1H0A5M6</accession>
<name>A0A1H0A5M6_ALLAB</name>
<keyword evidence="2" id="KW-1185">Reference proteome</keyword>